<dbReference type="AlphaFoldDB" id="A0AA35UZ72"/>
<organism evidence="1 2">
    <name type="scientific">Lactuca saligna</name>
    <name type="common">Willowleaf lettuce</name>
    <dbReference type="NCBI Taxonomy" id="75948"/>
    <lineage>
        <taxon>Eukaryota</taxon>
        <taxon>Viridiplantae</taxon>
        <taxon>Streptophyta</taxon>
        <taxon>Embryophyta</taxon>
        <taxon>Tracheophyta</taxon>
        <taxon>Spermatophyta</taxon>
        <taxon>Magnoliopsida</taxon>
        <taxon>eudicotyledons</taxon>
        <taxon>Gunneridae</taxon>
        <taxon>Pentapetalae</taxon>
        <taxon>asterids</taxon>
        <taxon>campanulids</taxon>
        <taxon>Asterales</taxon>
        <taxon>Asteraceae</taxon>
        <taxon>Cichorioideae</taxon>
        <taxon>Cichorieae</taxon>
        <taxon>Lactucinae</taxon>
        <taxon>Lactuca</taxon>
    </lineage>
</organism>
<protein>
    <submittedName>
        <fullName evidence="1">Uncharacterized protein</fullName>
    </submittedName>
</protein>
<dbReference type="EMBL" id="OX465086">
    <property type="protein sequence ID" value="CAI9261635.1"/>
    <property type="molecule type" value="Genomic_DNA"/>
</dbReference>
<keyword evidence="2" id="KW-1185">Reference proteome</keyword>
<dbReference type="Proteomes" id="UP001177003">
    <property type="component" value="Chromosome 0"/>
</dbReference>
<accession>A0AA35UZ72</accession>
<reference evidence="1" key="1">
    <citation type="submission" date="2023-04" db="EMBL/GenBank/DDBJ databases">
        <authorList>
            <person name="Vijverberg K."/>
            <person name="Xiong W."/>
            <person name="Schranz E."/>
        </authorList>
    </citation>
    <scope>NUCLEOTIDE SEQUENCE</scope>
</reference>
<name>A0AA35UZ72_LACSI</name>
<sequence>MVVQRGLKRYNLLGKDFFFKKFQFLDLHHRRNVDLLRSDIRIEDFYIGSPRKDSSVKSTFEEKRTSCFTLKLSNMNTNINSGNSQQTNILEKALVKPSVVSNTESGKEEGIKKKQAERLAFHSKSFNYEILKLHDDAKVQHTLFMEKVNETKEYLVVKVAEIKSLIIEESKKMDENYKELHGKVDVLAGAIT</sequence>
<gene>
    <name evidence="1" type="ORF">LSALG_LOCUS2416</name>
</gene>
<proteinExistence type="predicted"/>
<evidence type="ECO:0000313" key="2">
    <source>
        <dbReference type="Proteomes" id="UP001177003"/>
    </source>
</evidence>
<evidence type="ECO:0000313" key="1">
    <source>
        <dbReference type="EMBL" id="CAI9261635.1"/>
    </source>
</evidence>